<dbReference type="Pfam" id="PF04007">
    <property type="entry name" value="DUF354"/>
    <property type="match status" value="1"/>
</dbReference>
<reference evidence="1" key="1">
    <citation type="journal article" date="2014" name="Front. Microbiol.">
        <title>High frequency of phylogenetically diverse reductive dehalogenase-homologous genes in deep subseafloor sedimentary metagenomes.</title>
        <authorList>
            <person name="Kawai M."/>
            <person name="Futagami T."/>
            <person name="Toyoda A."/>
            <person name="Takaki Y."/>
            <person name="Nishi S."/>
            <person name="Hori S."/>
            <person name="Arai W."/>
            <person name="Tsubouchi T."/>
            <person name="Morono Y."/>
            <person name="Uchiyama I."/>
            <person name="Ito T."/>
            <person name="Fujiyama A."/>
            <person name="Inagaki F."/>
            <person name="Takami H."/>
        </authorList>
    </citation>
    <scope>NUCLEOTIDE SEQUENCE</scope>
    <source>
        <strain evidence="1">Expedition CK06-06</strain>
    </source>
</reference>
<dbReference type="PANTHER" id="PTHR39662:SF1">
    <property type="entry name" value="DUF354 DOMAIN-CONTAINING PROTEIN"/>
    <property type="match status" value="1"/>
</dbReference>
<evidence type="ECO:0000313" key="1">
    <source>
        <dbReference type="EMBL" id="GAH00635.1"/>
    </source>
</evidence>
<organism evidence="1">
    <name type="scientific">marine sediment metagenome</name>
    <dbReference type="NCBI Taxonomy" id="412755"/>
    <lineage>
        <taxon>unclassified sequences</taxon>
        <taxon>metagenomes</taxon>
        <taxon>ecological metagenomes</taxon>
    </lineage>
</organism>
<dbReference type="EMBL" id="BART01020143">
    <property type="protein sequence ID" value="GAH00635.1"/>
    <property type="molecule type" value="Genomic_DNA"/>
</dbReference>
<feature type="non-terminal residue" evidence="1">
    <location>
        <position position="1"/>
    </location>
</feature>
<name>X1CX39_9ZZZZ</name>
<dbReference type="InterPro" id="IPR007152">
    <property type="entry name" value="DUF354"/>
</dbReference>
<proteinExistence type="predicted"/>
<dbReference type="PANTHER" id="PTHR39662">
    <property type="entry name" value="DUF354 DOMAIN-CONTAINING PROTEIN-RELATED"/>
    <property type="match status" value="1"/>
</dbReference>
<dbReference type="SUPFAM" id="SSF53756">
    <property type="entry name" value="UDP-Glycosyltransferase/glycogen phosphorylase"/>
    <property type="match status" value="1"/>
</dbReference>
<evidence type="ECO:0008006" key="2">
    <source>
        <dbReference type="Google" id="ProtNLM"/>
    </source>
</evidence>
<protein>
    <recommendedName>
        <fullName evidence="2">DUF354 domain-containing protein</fullName>
    </recommendedName>
</protein>
<dbReference type="AlphaFoldDB" id="X1CX39"/>
<gene>
    <name evidence="1" type="ORF">S01H4_37490</name>
</gene>
<comment type="caution">
    <text evidence="1">The sequence shown here is derived from an EMBL/GenBank/DDBJ whole genome shotgun (WGS) entry which is preliminary data.</text>
</comment>
<accession>X1CX39</accession>
<sequence>WEASHDIGQHGFDMPAKKRLVKEIEKYVRVFITSESPLPSEFEKYRITTPPEKVHDLLYYATLLIGDTQTMTTEAAVLGTPAIRCNSFVGPNDMGNFVELEKKYDLIYSFREPDKAINKALELIQQPDLKENWAKKRQRLLSDKIDVTKFMVDLIENYPRSFYRYKEESRKRL</sequence>